<dbReference type="InterPro" id="IPR043917">
    <property type="entry name" value="DUF5753"/>
</dbReference>
<evidence type="ECO:0000256" key="1">
    <source>
        <dbReference type="SAM" id="MobiDB-lite"/>
    </source>
</evidence>
<sequence length="284" mass="31834">MDDSTTDPTDPTNPMDLEDDSGAVLKTVGKQIRLWRETAKMRQAELARAIGYSDEQVSSVECGRRTPSDTFLEKADEVLGAGGKIAQFKEDVAETRFPHKARNLVKLETKAVEIGWYGTHNLHGLLQTEEYARALYAMRRPTYTEDEIEGYVAARVARHAIFERKPVPALTFVQEESTLRRPLGGRMVLRRQLEHLIALGELRHVELQVMPTETEEHAGMGGDIKMLKLKDGAVLGYSEGYGRSRLTANPKVVRVLELQYGSIRAQALTPRESLAFIEKLLGET</sequence>
<evidence type="ECO:0000259" key="2">
    <source>
        <dbReference type="PROSITE" id="PS50943"/>
    </source>
</evidence>
<organism evidence="3 4">
    <name type="scientific">Streptomyces chengmaiensis</name>
    <dbReference type="NCBI Taxonomy" id="3040919"/>
    <lineage>
        <taxon>Bacteria</taxon>
        <taxon>Bacillati</taxon>
        <taxon>Actinomycetota</taxon>
        <taxon>Actinomycetes</taxon>
        <taxon>Kitasatosporales</taxon>
        <taxon>Streptomycetaceae</taxon>
        <taxon>Streptomyces</taxon>
    </lineage>
</organism>
<name>A0ABT6HJT2_9ACTN</name>
<gene>
    <name evidence="3" type="ORF">QCN29_09435</name>
</gene>
<accession>A0ABT6HJT2</accession>
<dbReference type="PROSITE" id="PS50943">
    <property type="entry name" value="HTH_CROC1"/>
    <property type="match status" value="1"/>
</dbReference>
<dbReference type="RefSeq" id="WP_279927293.1">
    <property type="nucleotide sequence ID" value="NZ_JARWBG010000008.1"/>
</dbReference>
<feature type="region of interest" description="Disordered" evidence="1">
    <location>
        <begin position="1"/>
        <end position="21"/>
    </location>
</feature>
<evidence type="ECO:0000313" key="4">
    <source>
        <dbReference type="Proteomes" id="UP001223144"/>
    </source>
</evidence>
<dbReference type="Gene3D" id="1.10.260.40">
    <property type="entry name" value="lambda repressor-like DNA-binding domains"/>
    <property type="match status" value="1"/>
</dbReference>
<keyword evidence="4" id="KW-1185">Reference proteome</keyword>
<dbReference type="InterPro" id="IPR001387">
    <property type="entry name" value="Cro/C1-type_HTH"/>
</dbReference>
<evidence type="ECO:0000313" key="3">
    <source>
        <dbReference type="EMBL" id="MDH2389008.1"/>
    </source>
</evidence>
<feature type="domain" description="HTH cro/C1-type" evidence="2">
    <location>
        <begin position="32"/>
        <end position="88"/>
    </location>
</feature>
<dbReference type="Proteomes" id="UP001223144">
    <property type="component" value="Unassembled WGS sequence"/>
</dbReference>
<protein>
    <submittedName>
        <fullName evidence="3">Helix-turn-helix transcriptional regulator</fullName>
    </submittedName>
</protein>
<dbReference type="SMART" id="SM00530">
    <property type="entry name" value="HTH_XRE"/>
    <property type="match status" value="1"/>
</dbReference>
<dbReference type="Pfam" id="PF19054">
    <property type="entry name" value="DUF5753"/>
    <property type="match status" value="1"/>
</dbReference>
<dbReference type="EMBL" id="JARWBG010000008">
    <property type="protein sequence ID" value="MDH2389008.1"/>
    <property type="molecule type" value="Genomic_DNA"/>
</dbReference>
<dbReference type="InterPro" id="IPR010982">
    <property type="entry name" value="Lambda_DNA-bd_dom_sf"/>
</dbReference>
<comment type="caution">
    <text evidence="3">The sequence shown here is derived from an EMBL/GenBank/DDBJ whole genome shotgun (WGS) entry which is preliminary data.</text>
</comment>
<feature type="compositionally biased region" description="Low complexity" evidence="1">
    <location>
        <begin position="1"/>
        <end position="12"/>
    </location>
</feature>
<dbReference type="CDD" id="cd00093">
    <property type="entry name" value="HTH_XRE"/>
    <property type="match status" value="1"/>
</dbReference>
<proteinExistence type="predicted"/>
<dbReference type="Pfam" id="PF13560">
    <property type="entry name" value="HTH_31"/>
    <property type="match status" value="1"/>
</dbReference>
<dbReference type="SUPFAM" id="SSF47413">
    <property type="entry name" value="lambda repressor-like DNA-binding domains"/>
    <property type="match status" value="1"/>
</dbReference>
<reference evidence="3 4" key="1">
    <citation type="submission" date="2023-04" db="EMBL/GenBank/DDBJ databases">
        <title>Streptomyces chengmaiensis sp. nov. isolated from the stem of mangrove plant in Hainan.</title>
        <authorList>
            <person name="Huang X."/>
            <person name="Zhou S."/>
            <person name="Chu X."/>
            <person name="Xie Y."/>
            <person name="Lin Y."/>
        </authorList>
    </citation>
    <scope>NUCLEOTIDE SEQUENCE [LARGE SCALE GENOMIC DNA]</scope>
    <source>
        <strain evidence="3 4">HNM0663</strain>
    </source>
</reference>